<sequence>MSFEEHNNRKKANKFAEYITGESLRRYFGWES</sequence>
<gene>
    <name evidence="1" type="ORF">NCTC10672_02389</name>
</gene>
<evidence type="ECO:0000313" key="2">
    <source>
        <dbReference type="Proteomes" id="UP000254186"/>
    </source>
</evidence>
<accession>A0A377JKP6</accession>
<organism evidence="1 2">
    <name type="scientific">Haemophilus parainfluenzae</name>
    <dbReference type="NCBI Taxonomy" id="729"/>
    <lineage>
        <taxon>Bacteria</taxon>
        <taxon>Pseudomonadati</taxon>
        <taxon>Pseudomonadota</taxon>
        <taxon>Gammaproteobacteria</taxon>
        <taxon>Pasteurellales</taxon>
        <taxon>Pasteurellaceae</taxon>
        <taxon>Haemophilus</taxon>
    </lineage>
</organism>
<name>A0A377JKP6_HAEPA</name>
<dbReference type="EMBL" id="UGHY01000002">
    <property type="protein sequence ID" value="STP06364.1"/>
    <property type="molecule type" value="Genomic_DNA"/>
</dbReference>
<protein>
    <submittedName>
        <fullName evidence="1">Uncharacterized type i restriction-modification system related protein</fullName>
    </submittedName>
</protein>
<dbReference type="AlphaFoldDB" id="A0A377JKP6"/>
<dbReference type="Proteomes" id="UP000254186">
    <property type="component" value="Unassembled WGS sequence"/>
</dbReference>
<evidence type="ECO:0000313" key="1">
    <source>
        <dbReference type="EMBL" id="STP06364.1"/>
    </source>
</evidence>
<proteinExistence type="predicted"/>
<reference evidence="1 2" key="1">
    <citation type="submission" date="2018-06" db="EMBL/GenBank/DDBJ databases">
        <authorList>
            <consortium name="Pathogen Informatics"/>
            <person name="Doyle S."/>
        </authorList>
    </citation>
    <scope>NUCLEOTIDE SEQUENCE [LARGE SCALE GENOMIC DNA]</scope>
    <source>
        <strain evidence="1 2">NCTC10672</strain>
    </source>
</reference>